<dbReference type="PANTHER" id="PTHR15298">
    <property type="entry name" value="L-COA N-ACYLTRANSFERASE-RELATED"/>
    <property type="match status" value="1"/>
</dbReference>
<comment type="caution">
    <text evidence="2">The sequence shown here is derived from an EMBL/GenBank/DDBJ whole genome shotgun (WGS) entry which is preliminary data.</text>
</comment>
<dbReference type="SUPFAM" id="SSF55729">
    <property type="entry name" value="Acyl-CoA N-acyltransferases (Nat)"/>
    <property type="match status" value="1"/>
</dbReference>
<dbReference type="Proteomes" id="UP000735302">
    <property type="component" value="Unassembled WGS sequence"/>
</dbReference>
<dbReference type="GO" id="GO:0047961">
    <property type="term" value="F:glycine N-acyltransferase activity"/>
    <property type="evidence" value="ECO:0007669"/>
    <property type="project" value="InterPro"/>
</dbReference>
<organism evidence="2 3">
    <name type="scientific">Plakobranchus ocellatus</name>
    <dbReference type="NCBI Taxonomy" id="259542"/>
    <lineage>
        <taxon>Eukaryota</taxon>
        <taxon>Metazoa</taxon>
        <taxon>Spiralia</taxon>
        <taxon>Lophotrochozoa</taxon>
        <taxon>Mollusca</taxon>
        <taxon>Gastropoda</taxon>
        <taxon>Heterobranchia</taxon>
        <taxon>Euthyneura</taxon>
        <taxon>Panpulmonata</taxon>
        <taxon>Sacoglossa</taxon>
        <taxon>Placobranchoidea</taxon>
        <taxon>Plakobranchidae</taxon>
        <taxon>Plakobranchus</taxon>
    </lineage>
</organism>
<keyword evidence="3" id="KW-1185">Reference proteome</keyword>
<dbReference type="GO" id="GO:0005739">
    <property type="term" value="C:mitochondrion"/>
    <property type="evidence" value="ECO:0007669"/>
    <property type="project" value="InterPro"/>
</dbReference>
<dbReference type="Gene3D" id="3.40.630.30">
    <property type="match status" value="2"/>
</dbReference>
<dbReference type="EMBL" id="BLXT01004822">
    <property type="protein sequence ID" value="GFO17436.1"/>
    <property type="molecule type" value="Genomic_DNA"/>
</dbReference>
<dbReference type="PANTHER" id="PTHR15298:SF1">
    <property type="entry name" value="GLYCINE N-ACYLTRANSFERASE-LIKE PROTEIN"/>
    <property type="match status" value="1"/>
</dbReference>
<name>A0AAV4BAK7_9GAST</name>
<protein>
    <recommendedName>
        <fullName evidence="1">Glycine N-acyltransferase-like protein</fullName>
        <ecNumber evidence="1">2.3.1.-</ecNumber>
    </recommendedName>
</protein>
<accession>A0AAV4BAK7</accession>
<dbReference type="EC" id="2.3.1.-" evidence="1"/>
<evidence type="ECO:0000256" key="1">
    <source>
        <dbReference type="RuleBase" id="RU368002"/>
    </source>
</evidence>
<sequence length="155" mass="17913">MYFLCLFCHDTPGPSPPLIDADIGQCALYHRDPRTTSVYSPNPDHAETLLLYPGFLDWKQPILFQAMTKKLRPVLQKLSTQMGGNQMIYPNVMVEATEEDLPERPVPEGFELRPLDPDKHTDVVLTNWPHGRRHTDLFIRELLRRFPSIGLFNKE</sequence>
<keyword evidence="1" id="KW-0012">Acyltransferase</keyword>
<evidence type="ECO:0000313" key="2">
    <source>
        <dbReference type="EMBL" id="GFO17436.1"/>
    </source>
</evidence>
<proteinExistence type="inferred from homology"/>
<evidence type="ECO:0000313" key="3">
    <source>
        <dbReference type="Proteomes" id="UP000735302"/>
    </source>
</evidence>
<dbReference type="AlphaFoldDB" id="A0AAV4BAK7"/>
<gene>
    <name evidence="2" type="ORF">PoB_004394100</name>
</gene>
<dbReference type="InterPro" id="IPR010313">
    <property type="entry name" value="Glycine_N-acyltransferase"/>
</dbReference>
<comment type="similarity">
    <text evidence="1">Belongs to the glycine N-acyltransferase family.</text>
</comment>
<reference evidence="2 3" key="1">
    <citation type="journal article" date="2021" name="Elife">
        <title>Chloroplast acquisition without the gene transfer in kleptoplastic sea slugs, Plakobranchus ocellatus.</title>
        <authorList>
            <person name="Maeda T."/>
            <person name="Takahashi S."/>
            <person name="Yoshida T."/>
            <person name="Shimamura S."/>
            <person name="Takaki Y."/>
            <person name="Nagai Y."/>
            <person name="Toyoda A."/>
            <person name="Suzuki Y."/>
            <person name="Arimoto A."/>
            <person name="Ishii H."/>
            <person name="Satoh N."/>
            <person name="Nishiyama T."/>
            <person name="Hasebe M."/>
            <person name="Maruyama T."/>
            <person name="Minagawa J."/>
            <person name="Obokata J."/>
            <person name="Shigenobu S."/>
        </authorList>
    </citation>
    <scope>NUCLEOTIDE SEQUENCE [LARGE SCALE GENOMIC DNA]</scope>
</reference>
<keyword evidence="1" id="KW-0808">Transferase</keyword>
<dbReference type="InterPro" id="IPR016181">
    <property type="entry name" value="Acyl_CoA_acyltransferase"/>
</dbReference>